<dbReference type="SFLD" id="SFLDG01140">
    <property type="entry name" value="C2.B:_Phosphomannomutase_and_P"/>
    <property type="match status" value="1"/>
</dbReference>
<dbReference type="CDD" id="cd07517">
    <property type="entry name" value="HAD_HPP"/>
    <property type="match status" value="1"/>
</dbReference>
<dbReference type="PROSITE" id="PS01229">
    <property type="entry name" value="COF_2"/>
    <property type="match status" value="1"/>
</dbReference>
<dbReference type="NCBIfam" id="TIGR01484">
    <property type="entry name" value="HAD-SF-IIB"/>
    <property type="match status" value="1"/>
</dbReference>
<dbReference type="PROSITE" id="PS01228">
    <property type="entry name" value="COF_1"/>
    <property type="match status" value="1"/>
</dbReference>
<organism evidence="1 2">
    <name type="scientific">Mesobacillus maritimus</name>
    <dbReference type="NCBI Taxonomy" id="1643336"/>
    <lineage>
        <taxon>Bacteria</taxon>
        <taxon>Bacillati</taxon>
        <taxon>Bacillota</taxon>
        <taxon>Bacilli</taxon>
        <taxon>Bacillales</taxon>
        <taxon>Bacillaceae</taxon>
        <taxon>Mesobacillus</taxon>
    </lineage>
</organism>
<sequence>MSKIIFFDIDGTLLNHDKKLPDSTKQAIKSLQEKGMYVAIATGRAPFMFKNLREELGINTFVSFNGQYVVFEDEVIYQNPLAPNQLERLLTVSEKNGHPLVFMNNQTMKASVNHHEHIETSLGSLEFPHPEEDKEFFKKHPVFQTLLFCDENQEKNYVGNYPEFKFIRWHPVSTDILPANGSKAVGIQKLIKKLGFNLKDVYAFGDGLNDMEMIKTVGTGVVMGNAPDVLKQHADHITADVGEDGIFKGLKHLALI</sequence>
<dbReference type="GO" id="GO:0016787">
    <property type="term" value="F:hydrolase activity"/>
    <property type="evidence" value="ECO:0007669"/>
    <property type="project" value="UniProtKB-KW"/>
</dbReference>
<protein>
    <submittedName>
        <fullName evidence="1">Cof-type HAD-IIB family hydrolase</fullName>
    </submittedName>
</protein>
<keyword evidence="2" id="KW-1185">Reference proteome</keyword>
<keyword evidence="1" id="KW-0378">Hydrolase</keyword>
<proteinExistence type="predicted"/>
<reference evidence="1 2" key="1">
    <citation type="submission" date="2020-07" db="EMBL/GenBank/DDBJ databases">
        <title>Fungal Genomes of the International Space Station.</title>
        <authorList>
            <person name="Seuylemezian A."/>
            <person name="Singh N.K."/>
            <person name="Wood J."/>
            <person name="Venkateswaran K."/>
        </authorList>
    </citation>
    <scope>NUCLEOTIDE SEQUENCE [LARGE SCALE GENOMIC DNA]</scope>
    <source>
        <strain evidence="1 2">PL-B2</strain>
    </source>
</reference>
<dbReference type="NCBIfam" id="TIGR00099">
    <property type="entry name" value="Cof-subfamily"/>
    <property type="match status" value="1"/>
</dbReference>
<dbReference type="SFLD" id="SFLDS00003">
    <property type="entry name" value="Haloacid_Dehalogenase"/>
    <property type="match status" value="1"/>
</dbReference>
<dbReference type="EMBL" id="JACWFH010000014">
    <property type="protein sequence ID" value="MBY0097718.1"/>
    <property type="molecule type" value="Genomic_DNA"/>
</dbReference>
<dbReference type="RefSeq" id="WP_221873940.1">
    <property type="nucleotide sequence ID" value="NZ_JACWFH010000014.1"/>
</dbReference>
<evidence type="ECO:0000313" key="1">
    <source>
        <dbReference type="EMBL" id="MBY0097718.1"/>
    </source>
</evidence>
<dbReference type="PANTHER" id="PTHR10000">
    <property type="entry name" value="PHOSPHOSERINE PHOSPHATASE"/>
    <property type="match status" value="1"/>
</dbReference>
<dbReference type="InterPro" id="IPR006379">
    <property type="entry name" value="HAD-SF_hydro_IIB"/>
</dbReference>
<accession>A0ABS7K6A4</accession>
<dbReference type="InterPro" id="IPR036412">
    <property type="entry name" value="HAD-like_sf"/>
</dbReference>
<dbReference type="InterPro" id="IPR023214">
    <property type="entry name" value="HAD_sf"/>
</dbReference>
<dbReference type="Pfam" id="PF08282">
    <property type="entry name" value="Hydrolase_3"/>
    <property type="match status" value="1"/>
</dbReference>
<dbReference type="PANTHER" id="PTHR10000:SF25">
    <property type="entry name" value="PHOSPHATASE YKRA-RELATED"/>
    <property type="match status" value="1"/>
</dbReference>
<dbReference type="Proteomes" id="UP000769780">
    <property type="component" value="Unassembled WGS sequence"/>
</dbReference>
<name>A0ABS7K6A4_9BACI</name>
<dbReference type="Gene3D" id="3.30.1240.10">
    <property type="match status" value="1"/>
</dbReference>
<dbReference type="InterPro" id="IPR000150">
    <property type="entry name" value="Cof"/>
</dbReference>
<evidence type="ECO:0000313" key="2">
    <source>
        <dbReference type="Proteomes" id="UP000769780"/>
    </source>
</evidence>
<dbReference type="SUPFAM" id="SSF56784">
    <property type="entry name" value="HAD-like"/>
    <property type="match status" value="1"/>
</dbReference>
<dbReference type="Gene3D" id="3.40.50.1000">
    <property type="entry name" value="HAD superfamily/HAD-like"/>
    <property type="match status" value="1"/>
</dbReference>
<gene>
    <name evidence="1" type="ORF">H0185_13010</name>
</gene>
<dbReference type="SFLD" id="SFLDG01144">
    <property type="entry name" value="C2.B.4:_PGP_Like"/>
    <property type="match status" value="1"/>
</dbReference>
<comment type="caution">
    <text evidence="1">The sequence shown here is derived from an EMBL/GenBank/DDBJ whole genome shotgun (WGS) entry which is preliminary data.</text>
</comment>